<evidence type="ECO:0000313" key="1">
    <source>
        <dbReference type="EMBL" id="JAE38511.1"/>
    </source>
</evidence>
<proteinExistence type="predicted"/>
<reference evidence="1" key="1">
    <citation type="submission" date="2014-09" db="EMBL/GenBank/DDBJ databases">
        <authorList>
            <person name="Magalhaes I.L.F."/>
            <person name="Oliveira U."/>
            <person name="Santos F.R."/>
            <person name="Vidigal T.H.D.A."/>
            <person name="Brescovit A.D."/>
            <person name="Santos A.J."/>
        </authorList>
    </citation>
    <scope>NUCLEOTIDE SEQUENCE</scope>
    <source>
        <tissue evidence="1">Shoot tissue taken approximately 20 cm above the soil surface</tissue>
    </source>
</reference>
<dbReference type="AlphaFoldDB" id="A0A0A9HUE6"/>
<accession>A0A0A9HUE6</accession>
<reference evidence="1" key="2">
    <citation type="journal article" date="2015" name="Data Brief">
        <title>Shoot transcriptome of the giant reed, Arundo donax.</title>
        <authorList>
            <person name="Barrero R.A."/>
            <person name="Guerrero F.D."/>
            <person name="Moolhuijzen P."/>
            <person name="Goolsby J.A."/>
            <person name="Tidwell J."/>
            <person name="Bellgard S.E."/>
            <person name="Bellgard M.I."/>
        </authorList>
    </citation>
    <scope>NUCLEOTIDE SEQUENCE</scope>
    <source>
        <tissue evidence="1">Shoot tissue taken approximately 20 cm above the soil surface</tissue>
    </source>
</reference>
<dbReference type="EMBL" id="GBRH01159385">
    <property type="protein sequence ID" value="JAE38511.1"/>
    <property type="molecule type" value="Transcribed_RNA"/>
</dbReference>
<name>A0A0A9HUE6_ARUDO</name>
<sequence>MRLPLDATFTGSPLHILFSNSGFPLIFEWPTSIVVSNVCEPRW</sequence>
<protein>
    <submittedName>
        <fullName evidence="1">Uncharacterized protein</fullName>
    </submittedName>
</protein>
<organism evidence="1">
    <name type="scientific">Arundo donax</name>
    <name type="common">Giant reed</name>
    <name type="synonym">Donax arundinaceus</name>
    <dbReference type="NCBI Taxonomy" id="35708"/>
    <lineage>
        <taxon>Eukaryota</taxon>
        <taxon>Viridiplantae</taxon>
        <taxon>Streptophyta</taxon>
        <taxon>Embryophyta</taxon>
        <taxon>Tracheophyta</taxon>
        <taxon>Spermatophyta</taxon>
        <taxon>Magnoliopsida</taxon>
        <taxon>Liliopsida</taxon>
        <taxon>Poales</taxon>
        <taxon>Poaceae</taxon>
        <taxon>PACMAD clade</taxon>
        <taxon>Arundinoideae</taxon>
        <taxon>Arundineae</taxon>
        <taxon>Arundo</taxon>
    </lineage>
</organism>